<dbReference type="SUPFAM" id="SSF53335">
    <property type="entry name" value="S-adenosyl-L-methionine-dependent methyltransferases"/>
    <property type="match status" value="1"/>
</dbReference>
<dbReference type="PANTHER" id="PTHR34847:SF1">
    <property type="entry name" value="NODULATION PROTEIN U"/>
    <property type="match status" value="1"/>
</dbReference>
<keyword evidence="6" id="KW-1185">Reference proteome</keyword>
<sequence>MATSNEPMYHLGINLGHDRSAALVRNGKIEIAIQQERLDRTKNSIGFLHQTLGDCKSIQIPHEAIQYCLRKYNIGINDLSSITANMPGIDYSEDILQRIFPRELSDKICTIPSHHLSHAYTAYWPSGFDEAIILVVDASGSTDKEGLTESYSLYIAKGTEIQLLHSEKVKAYLASLSTLGFIYEFITKLAGFSTIIGKNLAIPEAGKLMGLAPYGTYCDQWREWLHTKPESYSIDISAYDLFLEVEALKKLYDDGKGKAYLRPYIVDLAYKIQSELEKALLHIVELAIEQTNCKKLCCAGGVALNSVVNYKLLTQLNLEDIFVFPAAGDAGIAAGNALWAYHNIERGNLRPKLEKADLGRDYTKDEIESALHKFANEIIIEKLSSQEMVSTCAAHMSKGNIIARFEGGSEFGPRALGHRSIIADPTFKKMKDIVNYRVKFREAFRPFAPVIPLEEISTIFEQAIACPFMLLVSNIKKEYHDQIPSVTHYDGTGRVQTVTSEQNTFFYDLCYNMVKEREGCPVILNTSFNIAGQPIIETPEEAISTFLSTDIDFLSLEDYWIRKRHSPVLSYEEHLLQLQEPDYPHGLAEKRIDVTDLMKKLDEAIFYGNTENSFWTTNELKKISSQGAMYKETSVLFAKNPLGTHFSAQLGKDLILLLDPLGMSEIRDLTDLIPSKYYTYEEVRLIMLCYKDTEAELEELRLELNLSEKAFWEKLEWASKQLKRYNLPYKMLRKESDSTNSKLSDSTLGQFTDESFRLYNTLKQFNDNLTKHGYSESNICKLLEIETLQSIEPTYIHYYNNHKLGQGELEDLLRLFLLRDSLKKERITEILGECCFQNLCNLGIIIPRGNLFASRVDIYCVNEFFIATDHRYMIYEEDKIQENPVMYIGMDSLGLVHTVPKYLSKNTLDLCTGSGIQAITASCYSKKVVGIDINPRAIRFARFNAQLNGISNIKFVEGNLYVPIGNEKFDTILANPPFVPSPDSNLDFRDGGNNGEKLLEVIIKNADLHLSDAGSLFIVTDLVNVHHYEEKLNQWWGETKADKLILTTADRNDVLFSIPHCHYPFEQTIEQYNAELDMWIQNFNCSSISSVNFGYILIKKGGNSFYSKSIYNPTQGINKKVAEYFEQINMLHSVEWENLYLFLSDDLHVKIDYSFSNNNDKKFYLYSKNQYYSEYLIDEKVYKVLERIAEEELVLEELAFKDYVVDLIYKGLVKVKFKQQHQKYFDSYECNEVAATLSHSMSSETCGDIHITEFQTKTTPTCLTSYIRQ</sequence>
<dbReference type="GO" id="GO:0032259">
    <property type="term" value="P:methylation"/>
    <property type="evidence" value="ECO:0007669"/>
    <property type="project" value="UniProtKB-KW"/>
</dbReference>
<comment type="caution">
    <text evidence="5">The sequence shown here is derived from an EMBL/GenBank/DDBJ whole genome shotgun (WGS) entry which is preliminary data.</text>
</comment>
<feature type="domain" description="Carbamoyltransferase" evidence="2">
    <location>
        <begin position="110"/>
        <end position="338"/>
    </location>
</feature>
<gene>
    <name evidence="5" type="ORF">LMF89_08290</name>
</gene>
<keyword evidence="5" id="KW-0808">Transferase</keyword>
<dbReference type="InterPro" id="IPR031730">
    <property type="entry name" value="Carbam_trans_C"/>
</dbReference>
<organism evidence="5 6">
    <name type="scientific">Pelosinus baikalensis</name>
    <dbReference type="NCBI Taxonomy" id="2892015"/>
    <lineage>
        <taxon>Bacteria</taxon>
        <taxon>Bacillati</taxon>
        <taxon>Bacillota</taxon>
        <taxon>Negativicutes</taxon>
        <taxon>Selenomonadales</taxon>
        <taxon>Sporomusaceae</taxon>
        <taxon>Pelosinus</taxon>
    </lineage>
</organism>
<dbReference type="CDD" id="cd02440">
    <property type="entry name" value="AdoMet_MTases"/>
    <property type="match status" value="1"/>
</dbReference>
<dbReference type="Gene3D" id="3.90.870.20">
    <property type="entry name" value="Carbamoyltransferase, C-terminal domain"/>
    <property type="match status" value="1"/>
</dbReference>
<evidence type="ECO:0000256" key="1">
    <source>
        <dbReference type="ARBA" id="ARBA00006129"/>
    </source>
</evidence>
<dbReference type="InterPro" id="IPR043129">
    <property type="entry name" value="ATPase_NBD"/>
</dbReference>
<evidence type="ECO:0000259" key="3">
    <source>
        <dbReference type="Pfam" id="PF05175"/>
    </source>
</evidence>
<dbReference type="Gene3D" id="3.40.50.150">
    <property type="entry name" value="Vaccinia Virus protein VP39"/>
    <property type="match status" value="1"/>
</dbReference>
<reference evidence="5" key="1">
    <citation type="submission" date="2021-11" db="EMBL/GenBank/DDBJ databases">
        <title>Description of a new species Pelosinus isolated from the bottom sediments of Lake Baikal.</title>
        <authorList>
            <person name="Zakharyuk A."/>
        </authorList>
    </citation>
    <scope>NUCLEOTIDE SEQUENCE</scope>
    <source>
        <strain evidence="5">Bkl1</strain>
    </source>
</reference>
<dbReference type="InterPro" id="IPR051338">
    <property type="entry name" value="NodU/CmcH_Carbamoyltrnsfr"/>
</dbReference>
<dbReference type="PANTHER" id="PTHR34847">
    <property type="entry name" value="NODULATION PROTEIN U"/>
    <property type="match status" value="1"/>
</dbReference>
<dbReference type="Proteomes" id="UP001165492">
    <property type="component" value="Unassembled WGS sequence"/>
</dbReference>
<dbReference type="RefSeq" id="WP_229534617.1">
    <property type="nucleotide sequence ID" value="NZ_JAJHJB010000008.1"/>
</dbReference>
<evidence type="ECO:0000313" key="5">
    <source>
        <dbReference type="EMBL" id="MCC5465362.1"/>
    </source>
</evidence>
<name>A0ABS8HTB8_9FIRM</name>
<dbReference type="Pfam" id="PF05175">
    <property type="entry name" value="MTS"/>
    <property type="match status" value="1"/>
</dbReference>
<feature type="domain" description="Methyltransferase small" evidence="3">
    <location>
        <begin position="895"/>
        <end position="1039"/>
    </location>
</feature>
<dbReference type="Pfam" id="PF16861">
    <property type="entry name" value="Carbam_trans_C"/>
    <property type="match status" value="1"/>
</dbReference>
<evidence type="ECO:0000259" key="2">
    <source>
        <dbReference type="Pfam" id="PF02543"/>
    </source>
</evidence>
<accession>A0ABS8HTB8</accession>
<evidence type="ECO:0000259" key="4">
    <source>
        <dbReference type="Pfam" id="PF16861"/>
    </source>
</evidence>
<dbReference type="GO" id="GO:0008168">
    <property type="term" value="F:methyltransferase activity"/>
    <property type="evidence" value="ECO:0007669"/>
    <property type="project" value="UniProtKB-KW"/>
</dbReference>
<dbReference type="PROSITE" id="PS00092">
    <property type="entry name" value="N6_MTASE"/>
    <property type="match status" value="1"/>
</dbReference>
<dbReference type="InterPro" id="IPR007848">
    <property type="entry name" value="Small_mtfrase_dom"/>
</dbReference>
<dbReference type="CDD" id="cd24098">
    <property type="entry name" value="ASKHA_NBD_TobZ_N"/>
    <property type="match status" value="1"/>
</dbReference>
<comment type="similarity">
    <text evidence="1">Belongs to the NodU/CmcH family.</text>
</comment>
<dbReference type="Gene3D" id="3.30.420.40">
    <property type="match status" value="2"/>
</dbReference>
<dbReference type="InterPro" id="IPR038152">
    <property type="entry name" value="Carbam_trans_C_sf"/>
</dbReference>
<keyword evidence="5" id="KW-0489">Methyltransferase</keyword>
<feature type="domain" description="Carbamoyltransferase C-terminal" evidence="4">
    <location>
        <begin position="393"/>
        <end position="563"/>
    </location>
</feature>
<dbReference type="SUPFAM" id="SSF53067">
    <property type="entry name" value="Actin-like ATPase domain"/>
    <property type="match status" value="1"/>
</dbReference>
<dbReference type="InterPro" id="IPR002052">
    <property type="entry name" value="DNA_methylase_N6_adenine_CS"/>
</dbReference>
<proteinExistence type="inferred from homology"/>
<evidence type="ECO:0000313" key="6">
    <source>
        <dbReference type="Proteomes" id="UP001165492"/>
    </source>
</evidence>
<dbReference type="InterPro" id="IPR003696">
    <property type="entry name" value="Carbtransf_dom"/>
</dbReference>
<dbReference type="Pfam" id="PF02543">
    <property type="entry name" value="Carbam_trans_N"/>
    <property type="match status" value="1"/>
</dbReference>
<dbReference type="EMBL" id="JAJHJB010000008">
    <property type="protein sequence ID" value="MCC5465362.1"/>
    <property type="molecule type" value="Genomic_DNA"/>
</dbReference>
<dbReference type="InterPro" id="IPR029063">
    <property type="entry name" value="SAM-dependent_MTases_sf"/>
</dbReference>
<protein>
    <submittedName>
        <fullName evidence="5">Methyltransferase</fullName>
    </submittedName>
</protein>